<protein>
    <submittedName>
        <fullName evidence="1">Uncharacterized protein</fullName>
    </submittedName>
</protein>
<dbReference type="AlphaFoldDB" id="A0A6J4HN02"/>
<sequence length="55" mass="6241">MGQCQKEQTPLTHLQPFTIPLQTIPIRLYSTTARNCPAMVRTPPSVPYVIAYVRI</sequence>
<evidence type="ECO:0000313" key="1">
    <source>
        <dbReference type="EMBL" id="CAA9226028.1"/>
    </source>
</evidence>
<organism evidence="1">
    <name type="scientific">uncultured Cytophagales bacterium</name>
    <dbReference type="NCBI Taxonomy" id="158755"/>
    <lineage>
        <taxon>Bacteria</taxon>
        <taxon>Pseudomonadati</taxon>
        <taxon>Bacteroidota</taxon>
        <taxon>Sphingobacteriia</taxon>
        <taxon>Sphingobacteriales</taxon>
        <taxon>environmental samples</taxon>
    </lineage>
</organism>
<name>A0A6J4HN02_9SPHI</name>
<gene>
    <name evidence="1" type="ORF">AVDCRST_MAG56-978</name>
</gene>
<dbReference type="EMBL" id="CADCTQ010000063">
    <property type="protein sequence ID" value="CAA9226028.1"/>
    <property type="molecule type" value="Genomic_DNA"/>
</dbReference>
<accession>A0A6J4HN02</accession>
<proteinExistence type="predicted"/>
<reference evidence="1" key="1">
    <citation type="submission" date="2020-02" db="EMBL/GenBank/DDBJ databases">
        <authorList>
            <person name="Meier V. D."/>
        </authorList>
    </citation>
    <scope>NUCLEOTIDE SEQUENCE</scope>
    <source>
        <strain evidence="1">AVDCRST_MAG56</strain>
    </source>
</reference>